<accession>A0AAD4HT41</accession>
<evidence type="ECO:0000313" key="3">
    <source>
        <dbReference type="Proteomes" id="UP001197093"/>
    </source>
</evidence>
<proteinExistence type="predicted"/>
<sequence>MSSASPAPITIDPQRAAESNTAVFLTVVCGVWSLAFVTALVRFYTRAVLVRSFGKDDVFMVFAVLLEAQFFQSVIEASFAFGFLKISIALLQLDIGIIAACAPTLRPLLGRLLRLSTSVDPYQGVNYYPGANYYRAGKALDRLPITGTPEQELLQQGASSGQYIELVRRQKRWEERDNGESTFLATAVHAEHVQGKEDVRGEKCSSDEDAILPLDDPAFKGIVKTMEIKVEK</sequence>
<gene>
    <name evidence="2" type="ORF">NEMBOFW57_010603</name>
</gene>
<dbReference type="Proteomes" id="UP001197093">
    <property type="component" value="Unassembled WGS sequence"/>
</dbReference>
<keyword evidence="1" id="KW-0472">Membrane</keyword>
<dbReference type="PANTHER" id="PTHR33048">
    <property type="entry name" value="PTH11-LIKE INTEGRAL MEMBRANE PROTEIN (AFU_ORTHOLOGUE AFUA_5G11245)"/>
    <property type="match status" value="1"/>
</dbReference>
<comment type="caution">
    <text evidence="2">The sequence shown here is derived from an EMBL/GenBank/DDBJ whole genome shotgun (WGS) entry which is preliminary data.</text>
</comment>
<dbReference type="InterPro" id="IPR052337">
    <property type="entry name" value="SAT4-like"/>
</dbReference>
<keyword evidence="3" id="KW-1185">Reference proteome</keyword>
<organism evidence="2 3">
    <name type="scientific">Staphylotrichum longicolle</name>
    <dbReference type="NCBI Taxonomy" id="669026"/>
    <lineage>
        <taxon>Eukaryota</taxon>
        <taxon>Fungi</taxon>
        <taxon>Dikarya</taxon>
        <taxon>Ascomycota</taxon>
        <taxon>Pezizomycotina</taxon>
        <taxon>Sordariomycetes</taxon>
        <taxon>Sordariomycetidae</taxon>
        <taxon>Sordariales</taxon>
        <taxon>Chaetomiaceae</taxon>
        <taxon>Staphylotrichum</taxon>
    </lineage>
</organism>
<dbReference type="PANTHER" id="PTHR33048:SF47">
    <property type="entry name" value="INTEGRAL MEMBRANE PROTEIN-RELATED"/>
    <property type="match status" value="1"/>
</dbReference>
<feature type="transmembrane region" description="Helical" evidence="1">
    <location>
        <begin position="22"/>
        <end position="45"/>
    </location>
</feature>
<dbReference type="AlphaFoldDB" id="A0AAD4HT41"/>
<evidence type="ECO:0000256" key="1">
    <source>
        <dbReference type="SAM" id="Phobius"/>
    </source>
</evidence>
<keyword evidence="1" id="KW-0812">Transmembrane</keyword>
<keyword evidence="1" id="KW-1133">Transmembrane helix</keyword>
<feature type="transmembrane region" description="Helical" evidence="1">
    <location>
        <begin position="57"/>
        <end position="75"/>
    </location>
</feature>
<protein>
    <recommendedName>
        <fullName evidence="4">Integral membrane protein</fullName>
    </recommendedName>
</protein>
<reference evidence="2" key="1">
    <citation type="submission" date="2023-02" db="EMBL/GenBank/DDBJ databases">
        <authorList>
            <person name="Palmer J.M."/>
        </authorList>
    </citation>
    <scope>NUCLEOTIDE SEQUENCE</scope>
    <source>
        <strain evidence="2">FW57</strain>
    </source>
</reference>
<evidence type="ECO:0000313" key="2">
    <source>
        <dbReference type="EMBL" id="KAG7284239.1"/>
    </source>
</evidence>
<name>A0AAD4HT41_9PEZI</name>
<evidence type="ECO:0008006" key="4">
    <source>
        <dbReference type="Google" id="ProtNLM"/>
    </source>
</evidence>
<dbReference type="EMBL" id="JAHCVI010000006">
    <property type="protein sequence ID" value="KAG7284239.1"/>
    <property type="molecule type" value="Genomic_DNA"/>
</dbReference>